<reference evidence="1 2" key="1">
    <citation type="submission" date="2023-04" db="EMBL/GenBank/DDBJ databases">
        <title>Forest soil microbial communities from Buena Vista Peninsula, Colon Province, Panama.</title>
        <authorList>
            <person name="Bouskill N."/>
        </authorList>
    </citation>
    <scope>NUCLEOTIDE SEQUENCE [LARGE SCALE GENOMIC DNA]</scope>
    <source>
        <strain evidence="1 2">AC80</strain>
    </source>
</reference>
<evidence type="ECO:0000313" key="2">
    <source>
        <dbReference type="Proteomes" id="UP001160130"/>
    </source>
</evidence>
<proteinExistence type="predicted"/>
<gene>
    <name evidence="1" type="ORF">M2272_001519</name>
</gene>
<protein>
    <submittedName>
        <fullName evidence="1">Uncharacterized protein</fullName>
    </submittedName>
</protein>
<organism evidence="1 2">
    <name type="scientific">Mycolicibacterium frederiksbergense</name>
    <dbReference type="NCBI Taxonomy" id="117567"/>
    <lineage>
        <taxon>Bacteria</taxon>
        <taxon>Bacillati</taxon>
        <taxon>Actinomycetota</taxon>
        <taxon>Actinomycetes</taxon>
        <taxon>Mycobacteriales</taxon>
        <taxon>Mycobacteriaceae</taxon>
        <taxon>Mycolicibacterium</taxon>
    </lineage>
</organism>
<dbReference type="Proteomes" id="UP001160130">
    <property type="component" value="Unassembled WGS sequence"/>
</dbReference>
<keyword evidence="2" id="KW-1185">Reference proteome</keyword>
<sequence>MRELSVAEQRYRAVRAGLIDPSLRDRRSRKWKR</sequence>
<comment type="caution">
    <text evidence="1">The sequence shown here is derived from an EMBL/GenBank/DDBJ whole genome shotgun (WGS) entry which is preliminary data.</text>
</comment>
<evidence type="ECO:0000313" key="1">
    <source>
        <dbReference type="EMBL" id="MDH6194890.1"/>
    </source>
</evidence>
<name>A0ABT6KY36_9MYCO</name>
<accession>A0ABT6KY36</accession>
<dbReference type="EMBL" id="JARXVE010000002">
    <property type="protein sequence ID" value="MDH6194890.1"/>
    <property type="molecule type" value="Genomic_DNA"/>
</dbReference>